<keyword evidence="1" id="KW-0812">Transmembrane</keyword>
<dbReference type="RefSeq" id="WP_344975229.1">
    <property type="nucleotide sequence ID" value="NZ_BAABFN010000001.1"/>
</dbReference>
<feature type="transmembrane region" description="Helical" evidence="1">
    <location>
        <begin position="59"/>
        <end position="79"/>
    </location>
</feature>
<protein>
    <recommendedName>
        <fullName evidence="4">EpsG family protein</fullName>
    </recommendedName>
</protein>
<feature type="transmembrane region" description="Helical" evidence="1">
    <location>
        <begin position="114"/>
        <end position="133"/>
    </location>
</feature>
<feature type="transmembrane region" description="Helical" evidence="1">
    <location>
        <begin position="145"/>
        <end position="167"/>
    </location>
</feature>
<name>A0ABP8FGL8_9BACT</name>
<sequence length="327" mass="37375">MINWFRSGSPYTLLVLLLYTLVLKSWFLFHPAGPVVHPASDGMLYNWILSLLRGRWQGSGWVLLAQGLLFLQALGINRLSNHFRLFPKNTYFPAMCYLLFSSFFREWNYFSAPLLVNTLMVGLLFLLISLYAAPDGRGKVFNAGFFIGLMMLVYTPACIFLLLLWLALVINRPFKIVEWVMAVVGILTPLYFLGTWLFLTDRWVGAVQLPAFSLDYPHLAKAYLPAAAILVMLVVFLYGLLRMQQHFFKLLIQIRKVWSLLLVYIFLALLPAFFGHPFTYHGWVLALVPLSAFFANACWNIRRPLVANILHGILILGVLTLQYGGML</sequence>
<reference evidence="3" key="1">
    <citation type="journal article" date="2019" name="Int. J. Syst. Evol. Microbiol.">
        <title>The Global Catalogue of Microorganisms (GCM) 10K type strain sequencing project: providing services to taxonomists for standard genome sequencing and annotation.</title>
        <authorList>
            <consortium name="The Broad Institute Genomics Platform"/>
            <consortium name="The Broad Institute Genome Sequencing Center for Infectious Disease"/>
            <person name="Wu L."/>
            <person name="Ma J."/>
        </authorList>
    </citation>
    <scope>NUCLEOTIDE SEQUENCE [LARGE SCALE GENOMIC DNA]</scope>
    <source>
        <strain evidence="3">JCM 17664</strain>
    </source>
</reference>
<proteinExistence type="predicted"/>
<dbReference type="Proteomes" id="UP001501207">
    <property type="component" value="Unassembled WGS sequence"/>
</dbReference>
<organism evidence="2 3">
    <name type="scientific">Compostibacter hankyongensis</name>
    <dbReference type="NCBI Taxonomy" id="1007089"/>
    <lineage>
        <taxon>Bacteria</taxon>
        <taxon>Pseudomonadati</taxon>
        <taxon>Bacteroidota</taxon>
        <taxon>Chitinophagia</taxon>
        <taxon>Chitinophagales</taxon>
        <taxon>Chitinophagaceae</taxon>
        <taxon>Compostibacter</taxon>
    </lineage>
</organism>
<evidence type="ECO:0008006" key="4">
    <source>
        <dbReference type="Google" id="ProtNLM"/>
    </source>
</evidence>
<feature type="transmembrane region" description="Helical" evidence="1">
    <location>
        <begin position="219"/>
        <end position="241"/>
    </location>
</feature>
<evidence type="ECO:0000313" key="2">
    <source>
        <dbReference type="EMBL" id="GAA4303226.1"/>
    </source>
</evidence>
<evidence type="ECO:0000313" key="3">
    <source>
        <dbReference type="Proteomes" id="UP001501207"/>
    </source>
</evidence>
<gene>
    <name evidence="2" type="ORF">GCM10023143_06420</name>
</gene>
<feature type="transmembrane region" description="Helical" evidence="1">
    <location>
        <begin position="12"/>
        <end position="29"/>
    </location>
</feature>
<accession>A0ABP8FGL8</accession>
<comment type="caution">
    <text evidence="2">The sequence shown here is derived from an EMBL/GenBank/DDBJ whole genome shotgun (WGS) entry which is preliminary data.</text>
</comment>
<feature type="transmembrane region" description="Helical" evidence="1">
    <location>
        <begin position="179"/>
        <end position="199"/>
    </location>
</feature>
<evidence type="ECO:0000256" key="1">
    <source>
        <dbReference type="SAM" id="Phobius"/>
    </source>
</evidence>
<feature type="transmembrane region" description="Helical" evidence="1">
    <location>
        <begin position="280"/>
        <end position="298"/>
    </location>
</feature>
<feature type="transmembrane region" description="Helical" evidence="1">
    <location>
        <begin position="305"/>
        <end position="324"/>
    </location>
</feature>
<dbReference type="EMBL" id="BAABFN010000001">
    <property type="protein sequence ID" value="GAA4303226.1"/>
    <property type="molecule type" value="Genomic_DNA"/>
</dbReference>
<keyword evidence="3" id="KW-1185">Reference proteome</keyword>
<feature type="transmembrane region" description="Helical" evidence="1">
    <location>
        <begin position="257"/>
        <end position="274"/>
    </location>
</feature>
<keyword evidence="1" id="KW-0472">Membrane</keyword>
<keyword evidence="1" id="KW-1133">Transmembrane helix</keyword>